<protein>
    <recommendedName>
        <fullName evidence="1">PSP1 C-terminal domain-containing protein</fullName>
    </recommendedName>
</protein>
<evidence type="ECO:0000313" key="2">
    <source>
        <dbReference type="EMBL" id="OGF58994.1"/>
    </source>
</evidence>
<proteinExistence type="predicted"/>
<name>A0A1F5V6G9_9BACT</name>
<dbReference type="NCBIfam" id="NF041131">
    <property type="entry name" value="RicT_YaaT_fam"/>
    <property type="match status" value="1"/>
</dbReference>
<dbReference type="PROSITE" id="PS51411">
    <property type="entry name" value="PSP1_C"/>
    <property type="match status" value="1"/>
</dbReference>
<evidence type="ECO:0000313" key="3">
    <source>
        <dbReference type="Proteomes" id="UP000178943"/>
    </source>
</evidence>
<organism evidence="2 3">
    <name type="scientific">Candidatus Fischerbacteria bacterium RBG_13_37_8</name>
    <dbReference type="NCBI Taxonomy" id="1817863"/>
    <lineage>
        <taxon>Bacteria</taxon>
        <taxon>Candidatus Fischeribacteriota</taxon>
    </lineage>
</organism>
<accession>A0A1F5V6G9</accession>
<comment type="caution">
    <text evidence="2">The sequence shown here is derived from an EMBL/GenBank/DDBJ whole genome shotgun (WGS) entry which is preliminary data.</text>
</comment>
<reference evidence="2 3" key="1">
    <citation type="journal article" date="2016" name="Nat. Commun.">
        <title>Thousands of microbial genomes shed light on interconnected biogeochemical processes in an aquifer system.</title>
        <authorList>
            <person name="Anantharaman K."/>
            <person name="Brown C.T."/>
            <person name="Hug L.A."/>
            <person name="Sharon I."/>
            <person name="Castelle C.J."/>
            <person name="Probst A.J."/>
            <person name="Thomas B.C."/>
            <person name="Singh A."/>
            <person name="Wilkins M.J."/>
            <person name="Karaoz U."/>
            <person name="Brodie E.L."/>
            <person name="Williams K.H."/>
            <person name="Hubbard S.S."/>
            <person name="Banfield J.F."/>
        </authorList>
    </citation>
    <scope>NUCLEOTIDE SEQUENCE [LARGE SCALE GENOMIC DNA]</scope>
</reference>
<gene>
    <name evidence="2" type="ORF">A2Y62_21150</name>
</gene>
<dbReference type="EMBL" id="MFGW01000226">
    <property type="protein sequence ID" value="OGF58994.1"/>
    <property type="molecule type" value="Genomic_DNA"/>
</dbReference>
<dbReference type="GO" id="GO:0005737">
    <property type="term" value="C:cytoplasm"/>
    <property type="evidence" value="ECO:0007669"/>
    <property type="project" value="TreeGrafter"/>
</dbReference>
<dbReference type="InterPro" id="IPR007557">
    <property type="entry name" value="PSP1_C"/>
</dbReference>
<dbReference type="STRING" id="1817863.A2Y62_21150"/>
<dbReference type="AlphaFoldDB" id="A0A1F5V6G9"/>
<feature type="domain" description="PSP1 C-terminal" evidence="1">
    <location>
        <begin position="60"/>
        <end position="145"/>
    </location>
</feature>
<dbReference type="InterPro" id="IPR047767">
    <property type="entry name" value="PSP1-like"/>
</dbReference>
<dbReference type="PANTHER" id="PTHR43830">
    <property type="entry name" value="PROTEIN PSP1"/>
    <property type="match status" value="1"/>
</dbReference>
<evidence type="ECO:0000259" key="1">
    <source>
        <dbReference type="PROSITE" id="PS51411"/>
    </source>
</evidence>
<sequence>MKKYKFGRLEENKRLILLHKDEQEPVNNEGKAIVSDGEKIKLVEFLEGETEHECDRHSYYFLVRKATPEEEEKIKKLKEKEKKAYRYCINRIQIRQLPIKLIKVEFLLDNSKAIFFYSADGRIDFRDLVKDLAGRFKMRIEMRQVGIRDQAKLMGGIGPCGRELCCCTFIKKFEPVSIKVAKQQGLGFNINKVSGFCGRLMCCLQYERNVYEAVAGAETIEIHDKDIDEGRD</sequence>
<dbReference type="Proteomes" id="UP000178943">
    <property type="component" value="Unassembled WGS sequence"/>
</dbReference>
<dbReference type="Pfam" id="PF04468">
    <property type="entry name" value="PSP1"/>
    <property type="match status" value="1"/>
</dbReference>
<dbReference type="PANTHER" id="PTHR43830:SF3">
    <property type="entry name" value="PROTEIN PSP1"/>
    <property type="match status" value="1"/>
</dbReference>